<feature type="region of interest" description="Disordered" evidence="1">
    <location>
        <begin position="65"/>
        <end position="94"/>
    </location>
</feature>
<feature type="compositionally biased region" description="Acidic residues" evidence="1">
    <location>
        <begin position="76"/>
        <end position="93"/>
    </location>
</feature>
<dbReference type="AlphaFoldDB" id="A0AA35ZHV1"/>
<evidence type="ECO:0000313" key="2">
    <source>
        <dbReference type="EMBL" id="CAI9292232.1"/>
    </source>
</evidence>
<name>A0AA35ZHV1_LACSI</name>
<organism evidence="2 3">
    <name type="scientific">Lactuca saligna</name>
    <name type="common">Willowleaf lettuce</name>
    <dbReference type="NCBI Taxonomy" id="75948"/>
    <lineage>
        <taxon>Eukaryota</taxon>
        <taxon>Viridiplantae</taxon>
        <taxon>Streptophyta</taxon>
        <taxon>Embryophyta</taxon>
        <taxon>Tracheophyta</taxon>
        <taxon>Spermatophyta</taxon>
        <taxon>Magnoliopsida</taxon>
        <taxon>eudicotyledons</taxon>
        <taxon>Gunneridae</taxon>
        <taxon>Pentapetalae</taxon>
        <taxon>asterids</taxon>
        <taxon>campanulids</taxon>
        <taxon>Asterales</taxon>
        <taxon>Asteraceae</taxon>
        <taxon>Cichorioideae</taxon>
        <taxon>Cichorieae</taxon>
        <taxon>Lactucinae</taxon>
        <taxon>Lactuca</taxon>
    </lineage>
</organism>
<dbReference type="EMBL" id="OX465083">
    <property type="protein sequence ID" value="CAI9292232.1"/>
    <property type="molecule type" value="Genomic_DNA"/>
</dbReference>
<evidence type="ECO:0000313" key="3">
    <source>
        <dbReference type="Proteomes" id="UP001177003"/>
    </source>
</evidence>
<reference evidence="2" key="1">
    <citation type="submission" date="2023-04" db="EMBL/GenBank/DDBJ databases">
        <authorList>
            <person name="Vijverberg K."/>
            <person name="Xiong W."/>
            <person name="Schranz E."/>
        </authorList>
    </citation>
    <scope>NUCLEOTIDE SEQUENCE</scope>
</reference>
<gene>
    <name evidence="2" type="ORF">LSALG_LOCUS31323</name>
</gene>
<keyword evidence="3" id="KW-1185">Reference proteome</keyword>
<dbReference type="Gene3D" id="2.130.10.10">
    <property type="entry name" value="YVTN repeat-like/Quinoprotein amine dehydrogenase"/>
    <property type="match status" value="1"/>
</dbReference>
<sequence length="178" mass="19177">MVCLSPAGVVVTWNRLSCTLSTHTLNGKMIARTWIPGSCTVSCMEVSSDGQSLLIGLNSSSANHDVSRIQSKGEETEGGADGDGDSELNEDGETERLEFTSPSVCFLNLHTLKVFHSLQLKEGQDITAIAMNKDNTNLLVSTADKQLIVFTDPALSLKVVDQMLKLGWEGDGLSPFMK</sequence>
<dbReference type="PANTHER" id="PTHR13743">
    <property type="entry name" value="BEIGE/BEACH-RELATED"/>
    <property type="match status" value="1"/>
</dbReference>
<accession>A0AA35ZHV1</accession>
<dbReference type="Proteomes" id="UP001177003">
    <property type="component" value="Chromosome 7"/>
</dbReference>
<dbReference type="InterPro" id="IPR050865">
    <property type="entry name" value="BEACH_Domain"/>
</dbReference>
<dbReference type="SUPFAM" id="SSF50978">
    <property type="entry name" value="WD40 repeat-like"/>
    <property type="match status" value="1"/>
</dbReference>
<dbReference type="InterPro" id="IPR015943">
    <property type="entry name" value="WD40/YVTN_repeat-like_dom_sf"/>
</dbReference>
<feature type="compositionally biased region" description="Basic and acidic residues" evidence="1">
    <location>
        <begin position="65"/>
        <end position="75"/>
    </location>
</feature>
<dbReference type="InterPro" id="IPR036322">
    <property type="entry name" value="WD40_repeat_dom_sf"/>
</dbReference>
<proteinExistence type="predicted"/>
<evidence type="ECO:0000256" key="1">
    <source>
        <dbReference type="SAM" id="MobiDB-lite"/>
    </source>
</evidence>
<dbReference type="PANTHER" id="PTHR13743:SF157">
    <property type="entry name" value="BEACH DOMAIN-CONTAINING PROTEIN C2"/>
    <property type="match status" value="1"/>
</dbReference>
<protein>
    <submittedName>
        <fullName evidence="2">Uncharacterized protein</fullName>
    </submittedName>
</protein>